<reference evidence="8 9" key="1">
    <citation type="submission" date="2019-01" db="EMBL/GenBank/DDBJ databases">
        <authorList>
            <person name="Brito A."/>
        </authorList>
    </citation>
    <scope>NUCLEOTIDE SEQUENCE [LARGE SCALE GENOMIC DNA]</scope>
    <source>
        <strain evidence="8">1</strain>
    </source>
</reference>
<dbReference type="GO" id="GO:0005886">
    <property type="term" value="C:plasma membrane"/>
    <property type="evidence" value="ECO:0007669"/>
    <property type="project" value="UniProtKB-SubCell"/>
</dbReference>
<dbReference type="EMBL" id="CAACVJ010000137">
    <property type="protein sequence ID" value="VEP13838.1"/>
    <property type="molecule type" value="Genomic_DNA"/>
</dbReference>
<feature type="transmembrane region" description="Helical" evidence="7">
    <location>
        <begin position="415"/>
        <end position="435"/>
    </location>
</feature>
<dbReference type="Proteomes" id="UP000320055">
    <property type="component" value="Unassembled WGS sequence"/>
</dbReference>
<evidence type="ECO:0000256" key="1">
    <source>
        <dbReference type="ARBA" id="ARBA00004651"/>
    </source>
</evidence>
<evidence type="ECO:0000256" key="4">
    <source>
        <dbReference type="ARBA" id="ARBA00022692"/>
    </source>
</evidence>
<evidence type="ECO:0000313" key="9">
    <source>
        <dbReference type="Proteomes" id="UP000320055"/>
    </source>
</evidence>
<evidence type="ECO:0000256" key="2">
    <source>
        <dbReference type="ARBA" id="ARBA00007430"/>
    </source>
</evidence>
<keyword evidence="3" id="KW-1003">Cell membrane</keyword>
<proteinExistence type="inferred from homology"/>
<sequence length="483" mass="54469">MNLKQKAFKGLLWSIVQNSGSQVFSLFIFLVLARLLTPETFGLIALANVFLAFMQIFRQQGFAKALIQRENIEPEHLDAAFWSQVGFGILLMGVTFFSADLVANIFDQPKLISILKCLSLLFVINSFSHVHNAILEREFAFKIIALRSLLATIISGIVGISMAFAGYGVWSLVALNITLELVSLVVMWSEVDWRPKLRFSLKHFQDLFSFGMYVLAFKFIKFFDKRADNLLIGYFLGEVALGYYAIAYRILEIMTQLLVKTTNKVALPTFSRLQKDPERFRQLFYKTTQFTSIIAFPTYLGVVVFAPELTVTLFGEQWIPSIGAMQILALEGIVLSLSHFHKSVFVSMGKPSWTVKVSLFNAAANLIACLIAVRWGIIAVAAGYVISSYLVFPVSQWAVNKFIKIKLMNYLRRFVTPLASSGIMVVAILIVKHFLLDVINLPLLIIVGTSMGMLVYALCIKFFEPQLYEQLWNFVNLTTSGKK</sequence>
<feature type="transmembrane region" description="Helical" evidence="7">
    <location>
        <begin position="41"/>
        <end position="58"/>
    </location>
</feature>
<feature type="transmembrane region" description="Helical" evidence="7">
    <location>
        <begin position="283"/>
        <end position="306"/>
    </location>
</feature>
<evidence type="ECO:0000256" key="7">
    <source>
        <dbReference type="SAM" id="Phobius"/>
    </source>
</evidence>
<feature type="transmembrane region" description="Helical" evidence="7">
    <location>
        <begin position="79"/>
        <end position="99"/>
    </location>
</feature>
<keyword evidence="4 7" id="KW-0812">Transmembrane</keyword>
<comment type="similarity">
    <text evidence="2">Belongs to the polysaccharide synthase family.</text>
</comment>
<evidence type="ECO:0000256" key="5">
    <source>
        <dbReference type="ARBA" id="ARBA00022989"/>
    </source>
</evidence>
<dbReference type="Pfam" id="PF13440">
    <property type="entry name" value="Polysacc_synt_3"/>
    <property type="match status" value="1"/>
</dbReference>
<feature type="transmembrane region" description="Helical" evidence="7">
    <location>
        <begin position="111"/>
        <end position="127"/>
    </location>
</feature>
<feature type="transmembrane region" description="Helical" evidence="7">
    <location>
        <begin position="203"/>
        <end position="220"/>
    </location>
</feature>
<dbReference type="PANTHER" id="PTHR30250">
    <property type="entry name" value="PST FAMILY PREDICTED COLANIC ACID TRANSPORTER"/>
    <property type="match status" value="1"/>
</dbReference>
<keyword evidence="5 7" id="KW-1133">Transmembrane helix</keyword>
<gene>
    <name evidence="8" type="ORF">H1P_2210001</name>
</gene>
<feature type="transmembrane region" description="Helical" evidence="7">
    <location>
        <begin position="318"/>
        <end position="338"/>
    </location>
</feature>
<feature type="transmembrane region" description="Helical" evidence="7">
    <location>
        <begin position="12"/>
        <end position="35"/>
    </location>
</feature>
<feature type="transmembrane region" description="Helical" evidence="7">
    <location>
        <begin position="232"/>
        <end position="251"/>
    </location>
</feature>
<dbReference type="RefSeq" id="WP_144872064.1">
    <property type="nucleotide sequence ID" value="NZ_LR213967.1"/>
</dbReference>
<feature type="transmembrane region" description="Helical" evidence="7">
    <location>
        <begin position="139"/>
        <end position="164"/>
    </location>
</feature>
<dbReference type="InterPro" id="IPR050833">
    <property type="entry name" value="Poly_Biosynth_Transport"/>
</dbReference>
<keyword evidence="9" id="KW-1185">Reference proteome</keyword>
<accession>A0A563VQU6</accession>
<evidence type="ECO:0000256" key="3">
    <source>
        <dbReference type="ARBA" id="ARBA00022475"/>
    </source>
</evidence>
<dbReference type="PANTHER" id="PTHR30250:SF10">
    <property type="entry name" value="LIPOPOLYSACCHARIDE BIOSYNTHESIS PROTEIN WZXC"/>
    <property type="match status" value="1"/>
</dbReference>
<evidence type="ECO:0000313" key="8">
    <source>
        <dbReference type="EMBL" id="VEP13838.1"/>
    </source>
</evidence>
<name>A0A563VQU6_9CYAN</name>
<keyword evidence="6 7" id="KW-0472">Membrane</keyword>
<feature type="transmembrane region" description="Helical" evidence="7">
    <location>
        <begin position="170"/>
        <end position="191"/>
    </location>
</feature>
<feature type="transmembrane region" description="Helical" evidence="7">
    <location>
        <begin position="441"/>
        <end position="463"/>
    </location>
</feature>
<dbReference type="OrthoDB" id="9770347at2"/>
<dbReference type="CDD" id="cd13127">
    <property type="entry name" value="MATE_tuaB_like"/>
    <property type="match status" value="1"/>
</dbReference>
<protein>
    <submittedName>
        <fullName evidence="8">Polysaccharide biosynthesis family protein</fullName>
    </submittedName>
</protein>
<evidence type="ECO:0000256" key="6">
    <source>
        <dbReference type="ARBA" id="ARBA00023136"/>
    </source>
</evidence>
<dbReference type="AlphaFoldDB" id="A0A563VQU6"/>
<organism evidence="8 9">
    <name type="scientific">Hyella patelloides LEGE 07179</name>
    <dbReference type="NCBI Taxonomy" id="945734"/>
    <lineage>
        <taxon>Bacteria</taxon>
        <taxon>Bacillati</taxon>
        <taxon>Cyanobacteriota</taxon>
        <taxon>Cyanophyceae</taxon>
        <taxon>Pleurocapsales</taxon>
        <taxon>Hyellaceae</taxon>
        <taxon>Hyella</taxon>
    </lineage>
</organism>
<comment type="subcellular location">
    <subcellularLocation>
        <location evidence="1">Cell membrane</location>
        <topology evidence="1">Multi-pass membrane protein</topology>
    </subcellularLocation>
</comment>